<dbReference type="GO" id="GO:0003735">
    <property type="term" value="F:structural constituent of ribosome"/>
    <property type="evidence" value="ECO:0007669"/>
    <property type="project" value="InterPro"/>
</dbReference>
<comment type="caution">
    <text evidence="8">The sequence shown here is derived from an EMBL/GenBank/DDBJ whole genome shotgun (WGS) entry which is preliminary data.</text>
</comment>
<evidence type="ECO:0000313" key="9">
    <source>
        <dbReference type="Proteomes" id="UP001302676"/>
    </source>
</evidence>
<protein>
    <recommendedName>
        <fullName evidence="4">Small ribosomal subunit protein uS9m</fullName>
    </recommendedName>
    <alternativeName>
        <fullName evidence="5">37S ribosomal protein S9, mitochondrial</fullName>
    </alternativeName>
</protein>
<dbReference type="GeneID" id="87815548"/>
<evidence type="ECO:0000256" key="3">
    <source>
        <dbReference type="ARBA" id="ARBA00023274"/>
    </source>
</evidence>
<dbReference type="InterPro" id="IPR023035">
    <property type="entry name" value="Ribosomal_uS9_bac/plastid"/>
</dbReference>
<feature type="region of interest" description="Disordered" evidence="7">
    <location>
        <begin position="1"/>
        <end position="24"/>
    </location>
</feature>
<dbReference type="InterPro" id="IPR020568">
    <property type="entry name" value="Ribosomal_Su5_D2-typ_SF"/>
</dbReference>
<dbReference type="PANTHER" id="PTHR21569">
    <property type="entry name" value="RIBOSOMAL PROTEIN S9"/>
    <property type="match status" value="1"/>
</dbReference>
<dbReference type="EMBL" id="MU853554">
    <property type="protein sequence ID" value="KAK4148225.1"/>
    <property type="molecule type" value="Genomic_DNA"/>
</dbReference>
<evidence type="ECO:0000256" key="2">
    <source>
        <dbReference type="ARBA" id="ARBA00022980"/>
    </source>
</evidence>
<keyword evidence="3 6" id="KW-0687">Ribonucleoprotein</keyword>
<dbReference type="RefSeq" id="XP_062641596.1">
    <property type="nucleotide sequence ID" value="XM_062778935.1"/>
</dbReference>
<keyword evidence="9" id="KW-1185">Reference proteome</keyword>
<evidence type="ECO:0000256" key="5">
    <source>
        <dbReference type="ARBA" id="ARBA00042623"/>
    </source>
</evidence>
<dbReference type="Pfam" id="PF00380">
    <property type="entry name" value="Ribosomal_S9"/>
    <property type="match status" value="1"/>
</dbReference>
<dbReference type="PROSITE" id="PS00360">
    <property type="entry name" value="RIBOSOMAL_S9"/>
    <property type="match status" value="1"/>
</dbReference>
<evidence type="ECO:0000256" key="7">
    <source>
        <dbReference type="SAM" id="MobiDB-lite"/>
    </source>
</evidence>
<keyword evidence="2 6" id="KW-0689">Ribosomal protein</keyword>
<dbReference type="PANTHER" id="PTHR21569:SF1">
    <property type="entry name" value="SMALL RIBOSOMAL SUBUNIT PROTEIN US9M"/>
    <property type="match status" value="1"/>
</dbReference>
<dbReference type="InterPro" id="IPR000754">
    <property type="entry name" value="Ribosomal_uS9"/>
</dbReference>
<dbReference type="NCBIfam" id="NF001099">
    <property type="entry name" value="PRK00132.1"/>
    <property type="match status" value="1"/>
</dbReference>
<comment type="similarity">
    <text evidence="1 6">Belongs to the universal ribosomal protein uS9 family.</text>
</comment>
<evidence type="ECO:0000256" key="1">
    <source>
        <dbReference type="ARBA" id="ARBA00005251"/>
    </source>
</evidence>
<dbReference type="Gene3D" id="3.30.230.10">
    <property type="match status" value="1"/>
</dbReference>
<dbReference type="GO" id="GO:0003723">
    <property type="term" value="F:RNA binding"/>
    <property type="evidence" value="ECO:0007669"/>
    <property type="project" value="TreeGrafter"/>
</dbReference>
<dbReference type="AlphaFoldDB" id="A0AAN6VBH0"/>
<dbReference type="GO" id="GO:0005763">
    <property type="term" value="C:mitochondrial small ribosomal subunit"/>
    <property type="evidence" value="ECO:0007669"/>
    <property type="project" value="TreeGrafter"/>
</dbReference>
<reference evidence="8" key="2">
    <citation type="submission" date="2023-05" db="EMBL/GenBank/DDBJ databases">
        <authorList>
            <consortium name="Lawrence Berkeley National Laboratory"/>
            <person name="Steindorff A."/>
            <person name="Hensen N."/>
            <person name="Bonometti L."/>
            <person name="Westerberg I."/>
            <person name="Brannstrom I.O."/>
            <person name="Guillou S."/>
            <person name="Cros-Aarteil S."/>
            <person name="Calhoun S."/>
            <person name="Haridas S."/>
            <person name="Kuo A."/>
            <person name="Mondo S."/>
            <person name="Pangilinan J."/>
            <person name="Riley R."/>
            <person name="Labutti K."/>
            <person name="Andreopoulos B."/>
            <person name="Lipzen A."/>
            <person name="Chen C."/>
            <person name="Yanf M."/>
            <person name="Daum C."/>
            <person name="Ng V."/>
            <person name="Clum A."/>
            <person name="Ohm R."/>
            <person name="Martin F."/>
            <person name="Silar P."/>
            <person name="Natvig D."/>
            <person name="Lalanne C."/>
            <person name="Gautier V."/>
            <person name="Ament-Velasquez S.L."/>
            <person name="Kruys A."/>
            <person name="Hutchinson M.I."/>
            <person name="Powell A.J."/>
            <person name="Barry K."/>
            <person name="Miller A.N."/>
            <person name="Grigoriev I.V."/>
            <person name="Debuchy R."/>
            <person name="Gladieux P."/>
            <person name="Thoren M.H."/>
            <person name="Johannesson H."/>
        </authorList>
    </citation>
    <scope>NUCLEOTIDE SEQUENCE</scope>
    <source>
        <strain evidence="8">CBS 141.50</strain>
    </source>
</reference>
<gene>
    <name evidence="8" type="ORF">C8A04DRAFT_24025</name>
</gene>
<dbReference type="InterPro" id="IPR020574">
    <property type="entry name" value="Ribosomal_uS9_CS"/>
</dbReference>
<evidence type="ECO:0000256" key="4">
    <source>
        <dbReference type="ARBA" id="ARBA00039318"/>
    </source>
</evidence>
<dbReference type="FunFam" id="3.30.230.10:FF:000001">
    <property type="entry name" value="30S ribosomal protein S9"/>
    <property type="match status" value="1"/>
</dbReference>
<dbReference type="InterPro" id="IPR014721">
    <property type="entry name" value="Ribsml_uS5_D2-typ_fold_subgr"/>
</dbReference>
<dbReference type="Proteomes" id="UP001302676">
    <property type="component" value="Unassembled WGS sequence"/>
</dbReference>
<proteinExistence type="inferred from homology"/>
<accession>A0AAN6VBH0</accession>
<evidence type="ECO:0000313" key="8">
    <source>
        <dbReference type="EMBL" id="KAK4148225.1"/>
    </source>
</evidence>
<reference evidence="8" key="1">
    <citation type="journal article" date="2023" name="Mol. Phylogenet. Evol.">
        <title>Genome-scale phylogeny and comparative genomics of the fungal order Sordariales.</title>
        <authorList>
            <person name="Hensen N."/>
            <person name="Bonometti L."/>
            <person name="Westerberg I."/>
            <person name="Brannstrom I.O."/>
            <person name="Guillou S."/>
            <person name="Cros-Aarteil S."/>
            <person name="Calhoun S."/>
            <person name="Haridas S."/>
            <person name="Kuo A."/>
            <person name="Mondo S."/>
            <person name="Pangilinan J."/>
            <person name="Riley R."/>
            <person name="LaButti K."/>
            <person name="Andreopoulos B."/>
            <person name="Lipzen A."/>
            <person name="Chen C."/>
            <person name="Yan M."/>
            <person name="Daum C."/>
            <person name="Ng V."/>
            <person name="Clum A."/>
            <person name="Steindorff A."/>
            <person name="Ohm R.A."/>
            <person name="Martin F."/>
            <person name="Silar P."/>
            <person name="Natvig D.O."/>
            <person name="Lalanne C."/>
            <person name="Gautier V."/>
            <person name="Ament-Velasquez S.L."/>
            <person name="Kruys A."/>
            <person name="Hutchinson M.I."/>
            <person name="Powell A.J."/>
            <person name="Barry K."/>
            <person name="Miller A.N."/>
            <person name="Grigoriev I.V."/>
            <person name="Debuchy R."/>
            <person name="Gladieux P."/>
            <person name="Hiltunen Thoren M."/>
            <person name="Johannesson H."/>
        </authorList>
    </citation>
    <scope>NUCLEOTIDE SEQUENCE</scope>
    <source>
        <strain evidence="8">CBS 141.50</strain>
    </source>
</reference>
<evidence type="ECO:0000256" key="6">
    <source>
        <dbReference type="RuleBase" id="RU003815"/>
    </source>
</evidence>
<dbReference type="SUPFAM" id="SSF54211">
    <property type="entry name" value="Ribosomal protein S5 domain 2-like"/>
    <property type="match status" value="1"/>
</dbReference>
<name>A0AAN6VBH0_9PEZI</name>
<sequence>MASCSRHAVTSALRGTTKALTSRRQQSLEQQFQSLRLGARRLSTEPSSSAITAAPELDVDDLEKFRLAKHARPVPVSPSYFSRTPRFNDRYLAIERLSRSCSHLPVIPAADVVHVGWKSLPDLRRAFGEPVKATDYAKCLKLIKRLQLIHPNAQPKELGQALEEFKRDIQALRNVANPIPIDKFGRALGVGKRKSSSARAFVLEGQGEVLINGKTLAEYFGRVHDRESAVWALHATERLDKYNVWARVDGGGTTGQAEALTLAIAKGLIAHEPTLKSALRKAGCITRDRRTVERKKAGFQKARKGQTWVKR</sequence>
<organism evidence="8 9">
    <name type="scientific">Dichotomopilus funicola</name>
    <dbReference type="NCBI Taxonomy" id="1934379"/>
    <lineage>
        <taxon>Eukaryota</taxon>
        <taxon>Fungi</taxon>
        <taxon>Dikarya</taxon>
        <taxon>Ascomycota</taxon>
        <taxon>Pezizomycotina</taxon>
        <taxon>Sordariomycetes</taxon>
        <taxon>Sordariomycetidae</taxon>
        <taxon>Sordariales</taxon>
        <taxon>Chaetomiaceae</taxon>
        <taxon>Dichotomopilus</taxon>
    </lineage>
</organism>
<dbReference type="GO" id="GO:0006412">
    <property type="term" value="P:translation"/>
    <property type="evidence" value="ECO:0007669"/>
    <property type="project" value="InterPro"/>
</dbReference>